<evidence type="ECO:0000256" key="1">
    <source>
        <dbReference type="SAM" id="MobiDB-lite"/>
    </source>
</evidence>
<dbReference type="PANTHER" id="PTHR13244:SF7">
    <property type="entry name" value="ZINC FINGER MYND DOMAIN-CONTAINING PROTEIN 10"/>
    <property type="match status" value="1"/>
</dbReference>
<feature type="compositionally biased region" description="Low complexity" evidence="1">
    <location>
        <begin position="509"/>
        <end position="522"/>
    </location>
</feature>
<feature type="region of interest" description="Disordered" evidence="1">
    <location>
        <begin position="500"/>
        <end position="522"/>
    </location>
</feature>
<dbReference type="GO" id="GO:0005737">
    <property type="term" value="C:cytoplasm"/>
    <property type="evidence" value="ECO:0007669"/>
    <property type="project" value="TreeGrafter"/>
</dbReference>
<evidence type="ECO:0000313" key="2">
    <source>
        <dbReference type="EMBL" id="CAD8445633.1"/>
    </source>
</evidence>
<accession>A0A7S0D710</accession>
<dbReference type="PANTHER" id="PTHR13244">
    <property type="entry name" value="ZINC FINGER MYND DOMAIN CONTAINING PROTEIN 10"/>
    <property type="match status" value="1"/>
</dbReference>
<dbReference type="AlphaFoldDB" id="A0A7S0D710"/>
<organism evidence="2">
    <name type="scientific">Micromonas pusilla</name>
    <name type="common">Picoplanktonic green alga</name>
    <name type="synonym">Chromulina pusilla</name>
    <dbReference type="NCBI Taxonomy" id="38833"/>
    <lineage>
        <taxon>Eukaryota</taxon>
        <taxon>Viridiplantae</taxon>
        <taxon>Chlorophyta</taxon>
        <taxon>Mamiellophyceae</taxon>
        <taxon>Mamiellales</taxon>
        <taxon>Mamiellaceae</taxon>
        <taxon>Micromonas</taxon>
    </lineage>
</organism>
<proteinExistence type="predicted"/>
<sequence>MEALLNIAGARGGAGGGFLGAHDAERLIESLRDFEVDDVGSARWTEQRESLERLNVQAHHNAVTHSDEFVKEFLVSHDKVKTLVRELLVAEVWKEKVYPLFDDEALSKGVVATEVYLAHHHEATLCNLLEITFFHKDACEAAGDDALLELTDYCVRKLVYLVGESDAVGSCAAADVKASLAALNDDATVSLSRTAKEELEEKTRETRFAIAMCALTVLRYVTDNMGDLPLGVMARLLDTHDAQSLLAPLLDKRPWVRKRKDTKSGSVVSEAFQDGRWQVVPREDRMQLTKCDGQTWLALTNLVCDPKCRARYRYTDSRKRSMERLKRHFNDVLFDQLPVLQDLQRAVDEVLLMVTPSAHEVTAGRLILEQVPETRDALLRRSDEKWRALAATQLATHFADSQANRDAARRRAEDMSEVFEFMMQMEEQQKAQRAGSRKEKGDPPPPKNVARVEFSRRAPDAAEDDDTWYRWHVADFEVDQEAPCKEVCLTLEDGSGFELKGDRRKLKPPRASAATAAPPAMSERAKEAVAAAKAASSATPAPHDGKVTVTFGTACAEALLDLPAPGRVRADVSGGGGGVDRGTAGEEAEALAAMAALPNAMWVTVGLLARDGFALQLKLKKTPGVHEAYRCAKTGVYWVYEPSGGFLTTARK</sequence>
<gene>
    <name evidence="2" type="ORF">MSP1401_LOCUS9095</name>
</gene>
<protein>
    <submittedName>
        <fullName evidence="2">Uncharacterized protein</fullName>
    </submittedName>
</protein>
<reference evidence="2" key="1">
    <citation type="submission" date="2021-01" db="EMBL/GenBank/DDBJ databases">
        <authorList>
            <person name="Corre E."/>
            <person name="Pelletier E."/>
            <person name="Niang G."/>
            <person name="Scheremetjew M."/>
            <person name="Finn R."/>
            <person name="Kale V."/>
            <person name="Holt S."/>
            <person name="Cochrane G."/>
            <person name="Meng A."/>
            <person name="Brown T."/>
            <person name="Cohen L."/>
        </authorList>
    </citation>
    <scope>NUCLEOTIDE SEQUENCE</scope>
    <source>
        <strain evidence="2">CCAC1681</strain>
    </source>
</reference>
<dbReference type="InterPro" id="IPR052298">
    <property type="entry name" value="ZMYND10"/>
</dbReference>
<feature type="region of interest" description="Disordered" evidence="1">
    <location>
        <begin position="426"/>
        <end position="459"/>
    </location>
</feature>
<dbReference type="EMBL" id="HBEN01010978">
    <property type="protein sequence ID" value="CAD8445633.1"/>
    <property type="molecule type" value="Transcribed_RNA"/>
</dbReference>
<name>A0A7S0D710_MICPS</name>